<evidence type="ECO:0000259" key="1">
    <source>
        <dbReference type="Pfam" id="PF07669"/>
    </source>
</evidence>
<dbReference type="GO" id="GO:0003676">
    <property type="term" value="F:nucleic acid binding"/>
    <property type="evidence" value="ECO:0007669"/>
    <property type="project" value="InterPro"/>
</dbReference>
<dbReference type="Pfam" id="PF07669">
    <property type="entry name" value="Eco57I"/>
    <property type="match status" value="1"/>
</dbReference>
<organism evidence="2 3">
    <name type="scientific">Nocardioides mangrovicus</name>
    <dbReference type="NCBI Taxonomy" id="2478913"/>
    <lineage>
        <taxon>Bacteria</taxon>
        <taxon>Bacillati</taxon>
        <taxon>Actinomycetota</taxon>
        <taxon>Actinomycetes</taxon>
        <taxon>Propionibacteriales</taxon>
        <taxon>Nocardioidaceae</taxon>
        <taxon>Nocardioides</taxon>
    </lineage>
</organism>
<gene>
    <name evidence="2" type="ORF">D9V37_16360</name>
</gene>
<evidence type="ECO:0000313" key="2">
    <source>
        <dbReference type="EMBL" id="RLV48370.1"/>
    </source>
</evidence>
<dbReference type="InterPro" id="IPR011639">
    <property type="entry name" value="MethylTrfase_TaqI-like_dom"/>
</dbReference>
<dbReference type="SUPFAM" id="SSF53335">
    <property type="entry name" value="S-adenosyl-L-methionine-dependent methyltransferases"/>
    <property type="match status" value="1"/>
</dbReference>
<dbReference type="PROSITE" id="PS00092">
    <property type="entry name" value="N6_MTASE"/>
    <property type="match status" value="1"/>
</dbReference>
<protein>
    <submittedName>
        <fullName evidence="2">Restriction endonuclease</fullName>
    </submittedName>
</protein>
<dbReference type="EMBL" id="RDBE01000010">
    <property type="protein sequence ID" value="RLV48370.1"/>
    <property type="molecule type" value="Genomic_DNA"/>
</dbReference>
<dbReference type="InterPro" id="IPR029063">
    <property type="entry name" value="SAM-dependent_MTases_sf"/>
</dbReference>
<comment type="caution">
    <text evidence="2">The sequence shown here is derived from an EMBL/GenBank/DDBJ whole genome shotgun (WGS) entry which is preliminary data.</text>
</comment>
<sequence length="479" mass="54083">MLDILPAEVWGRSDYRWLDPFAKSGVFLREAAARLLDGLSDQIPDFAARREHIYREMLWGTSITEMTGMIARRSLYYSRDASGPESVVHFDVEAGNLPFVRAEHTFPKTKDGTVTGGCTLCGAPLELERGAGRENYAYSFIHGAFPTEEMKDMKFDVIVGNPPYQIDDGGHNASATPVYHHFVQRAIDLDPRYVVMITPSRWFMGGKGLDKFRTKMLNERRLRKIVDYPKLYDCFPGVKIRGGVSYFLWDRDDPGDCAIQTMWDGEPIGPPVSRRLDDYDVLVRRNEAIGILNKVRARGEATLDADVSAMKPFGLRTFFHGSDTPSGIAEPVKLFGSQRQTWIARPEIPSNADWVDDWKVLMSRVQGTSSAIETQFLARPIVAGPGTACTETYVVAGRFKDEVSAERRAAYLRTRFARFLVSLRKSTQDAARDVYGFIPSLPVDRVWTDADLYKRYQLSAVEIEFIESQVREMLPADSV</sequence>
<dbReference type="AlphaFoldDB" id="A0A3L8NYW9"/>
<keyword evidence="2" id="KW-0540">Nuclease</keyword>
<dbReference type="GO" id="GO:0009007">
    <property type="term" value="F:site-specific DNA-methyltransferase (adenine-specific) activity"/>
    <property type="evidence" value="ECO:0007669"/>
    <property type="project" value="UniProtKB-EC"/>
</dbReference>
<reference evidence="2 3" key="1">
    <citation type="submission" date="2018-10" db="EMBL/GenBank/DDBJ databases">
        <title>Marmoricola sp. 4Q3S-7 whole genome shotgun sequence.</title>
        <authorList>
            <person name="Li F."/>
        </authorList>
    </citation>
    <scope>NUCLEOTIDE SEQUENCE [LARGE SCALE GENOMIC DNA]</scope>
    <source>
        <strain evidence="2 3">4Q3S-7</strain>
    </source>
</reference>
<dbReference type="GO" id="GO:0004519">
    <property type="term" value="F:endonuclease activity"/>
    <property type="evidence" value="ECO:0007669"/>
    <property type="project" value="UniProtKB-KW"/>
</dbReference>
<dbReference type="GO" id="GO:0006304">
    <property type="term" value="P:DNA modification"/>
    <property type="evidence" value="ECO:0007669"/>
    <property type="project" value="InterPro"/>
</dbReference>
<evidence type="ECO:0000313" key="3">
    <source>
        <dbReference type="Proteomes" id="UP000281708"/>
    </source>
</evidence>
<dbReference type="Gene3D" id="3.40.50.150">
    <property type="entry name" value="Vaccinia Virus protein VP39"/>
    <property type="match status" value="1"/>
</dbReference>
<keyword evidence="2" id="KW-0378">Hydrolase</keyword>
<dbReference type="GO" id="GO:0032259">
    <property type="term" value="P:methylation"/>
    <property type="evidence" value="ECO:0007669"/>
    <property type="project" value="InterPro"/>
</dbReference>
<dbReference type="Proteomes" id="UP000281708">
    <property type="component" value="Unassembled WGS sequence"/>
</dbReference>
<accession>A0A3L8NYW9</accession>
<name>A0A3L8NYW9_9ACTN</name>
<proteinExistence type="predicted"/>
<dbReference type="InterPro" id="IPR002052">
    <property type="entry name" value="DNA_methylase_N6_adenine_CS"/>
</dbReference>
<keyword evidence="3" id="KW-1185">Reference proteome</keyword>
<keyword evidence="2" id="KW-0255">Endonuclease</keyword>
<feature type="domain" description="Type II methyltransferase M.TaqI-like" evidence="1">
    <location>
        <begin position="57"/>
        <end position="235"/>
    </location>
</feature>
<dbReference type="OrthoDB" id="9782445at2"/>